<accession>A0A4C1THX0</accession>
<protein>
    <submittedName>
        <fullName evidence="1">Uncharacterized protein</fullName>
    </submittedName>
</protein>
<sequence length="292" mass="32912">MVWLVVAAITDHSTPLKCGQVSDGRLDVDVAGCGWESLMKSVTLGNVTMSHRTRERPAECLASLSHSTMIEFGTEAKHAVVSSPRSTSAAVARGVMSRLATLNFTHFSRRDQDRNYIFDSFIDFRADLTAGSYICCPFSKQPRGFVQRLNISDDSYSFVRDLLHRRYQYTWRLADYFISEILNLPSVAGAKYRLRCTCVETHFLCESDKVCGSASFVTGLRTTFSYLIMHNASKEQCGLPQTTSGESGNTRPRNNSPWIGCRNGICERLRGRRGEVLKKRVDHRNFQPLNKM</sequence>
<reference evidence="1 2" key="1">
    <citation type="journal article" date="2019" name="Commun. Biol.">
        <title>The bagworm genome reveals a unique fibroin gene that provides high tensile strength.</title>
        <authorList>
            <person name="Kono N."/>
            <person name="Nakamura H."/>
            <person name="Ohtoshi R."/>
            <person name="Tomita M."/>
            <person name="Numata K."/>
            <person name="Arakawa K."/>
        </authorList>
    </citation>
    <scope>NUCLEOTIDE SEQUENCE [LARGE SCALE GENOMIC DNA]</scope>
</reference>
<comment type="caution">
    <text evidence="1">The sequence shown here is derived from an EMBL/GenBank/DDBJ whole genome shotgun (WGS) entry which is preliminary data.</text>
</comment>
<keyword evidence="2" id="KW-1185">Reference proteome</keyword>
<evidence type="ECO:0000313" key="2">
    <source>
        <dbReference type="Proteomes" id="UP000299102"/>
    </source>
</evidence>
<proteinExistence type="predicted"/>
<gene>
    <name evidence="1" type="ORF">EVAR_71987_1</name>
</gene>
<name>A0A4C1THX0_EUMVA</name>
<dbReference type="Proteomes" id="UP000299102">
    <property type="component" value="Unassembled WGS sequence"/>
</dbReference>
<organism evidence="1 2">
    <name type="scientific">Eumeta variegata</name>
    <name type="common">Bagworm moth</name>
    <name type="synonym">Eumeta japonica</name>
    <dbReference type="NCBI Taxonomy" id="151549"/>
    <lineage>
        <taxon>Eukaryota</taxon>
        <taxon>Metazoa</taxon>
        <taxon>Ecdysozoa</taxon>
        <taxon>Arthropoda</taxon>
        <taxon>Hexapoda</taxon>
        <taxon>Insecta</taxon>
        <taxon>Pterygota</taxon>
        <taxon>Neoptera</taxon>
        <taxon>Endopterygota</taxon>
        <taxon>Lepidoptera</taxon>
        <taxon>Glossata</taxon>
        <taxon>Ditrysia</taxon>
        <taxon>Tineoidea</taxon>
        <taxon>Psychidae</taxon>
        <taxon>Oiketicinae</taxon>
        <taxon>Eumeta</taxon>
    </lineage>
</organism>
<evidence type="ECO:0000313" key="1">
    <source>
        <dbReference type="EMBL" id="GBP13714.1"/>
    </source>
</evidence>
<dbReference type="AlphaFoldDB" id="A0A4C1THX0"/>
<dbReference type="EMBL" id="BGZK01005365">
    <property type="protein sequence ID" value="GBP13714.1"/>
    <property type="molecule type" value="Genomic_DNA"/>
</dbReference>